<protein>
    <submittedName>
        <fullName evidence="2">Ycio family</fullName>
    </submittedName>
</protein>
<dbReference type="NCBIfam" id="TIGR00057">
    <property type="entry name" value="L-threonylcarbamoyladenylate synthase"/>
    <property type="match status" value="1"/>
</dbReference>
<organism evidence="2">
    <name type="scientific">hydrocarbon metagenome</name>
    <dbReference type="NCBI Taxonomy" id="938273"/>
    <lineage>
        <taxon>unclassified sequences</taxon>
        <taxon>metagenomes</taxon>
        <taxon>ecological metagenomes</taxon>
    </lineage>
</organism>
<dbReference type="PROSITE" id="PS51163">
    <property type="entry name" value="YRDC"/>
    <property type="match status" value="1"/>
</dbReference>
<dbReference type="Gene3D" id="3.90.870.10">
    <property type="entry name" value="DHBP synthase"/>
    <property type="match status" value="1"/>
</dbReference>
<dbReference type="EMBL" id="LNQE01000888">
    <property type="protein sequence ID" value="KUG23768.1"/>
    <property type="molecule type" value="Genomic_DNA"/>
</dbReference>
<dbReference type="PANTHER" id="PTHR42828:SF3">
    <property type="entry name" value="THREONYLCARBAMOYL-AMP SYNTHASE"/>
    <property type="match status" value="1"/>
</dbReference>
<evidence type="ECO:0000313" key="2">
    <source>
        <dbReference type="EMBL" id="KUG23768.1"/>
    </source>
</evidence>
<dbReference type="AlphaFoldDB" id="A0A0W8FS96"/>
<dbReference type="GO" id="GO:0003725">
    <property type="term" value="F:double-stranded RNA binding"/>
    <property type="evidence" value="ECO:0007669"/>
    <property type="project" value="InterPro"/>
</dbReference>
<dbReference type="InterPro" id="IPR006070">
    <property type="entry name" value="Sua5-like_dom"/>
</dbReference>
<evidence type="ECO:0000259" key="1">
    <source>
        <dbReference type="PROSITE" id="PS51163"/>
    </source>
</evidence>
<comment type="caution">
    <text evidence="2">The sequence shown here is derived from an EMBL/GenBank/DDBJ whole genome shotgun (WGS) entry which is preliminary data.</text>
</comment>
<proteinExistence type="predicted"/>
<dbReference type="SUPFAM" id="SSF55821">
    <property type="entry name" value="YrdC/RibB"/>
    <property type="match status" value="1"/>
</dbReference>
<accession>A0A0W8FS96</accession>
<name>A0A0W8FS96_9ZZZZ</name>
<dbReference type="InterPro" id="IPR017945">
    <property type="entry name" value="DHBP_synth_RibB-like_a/b_dom"/>
</dbReference>
<gene>
    <name evidence="2" type="ORF">ASZ90_006454</name>
</gene>
<feature type="domain" description="YrdC-like" evidence="1">
    <location>
        <begin position="12"/>
        <end position="196"/>
    </location>
</feature>
<dbReference type="InterPro" id="IPR052532">
    <property type="entry name" value="SUA5_domain"/>
</dbReference>
<sequence>MLLSINSLNPQMRLIKKAADVLREGGIVIYPTDTVYGLGCDLSNKKGIEKIYELKRRNRKQPLSFVCSDLKHISQYAKVTDYAYKTMKRLLPGAYTFILEASRLVPKIILPKRSTTGIRVPDNQICLTLVKELGQPIISTSVKTEQGETLGDPSVIKEYFGKTVDLIIDGGIIVPQPSSVISLVGDNIEIIRIGKGDISAFL</sequence>
<reference evidence="2" key="1">
    <citation type="journal article" date="2015" name="Proc. Natl. Acad. Sci. U.S.A.">
        <title>Networks of energetic and metabolic interactions define dynamics in microbial communities.</title>
        <authorList>
            <person name="Embree M."/>
            <person name="Liu J.K."/>
            <person name="Al-Bassam M.M."/>
            <person name="Zengler K."/>
        </authorList>
    </citation>
    <scope>NUCLEOTIDE SEQUENCE</scope>
</reference>
<dbReference type="Pfam" id="PF01300">
    <property type="entry name" value="Sua5_yciO_yrdC"/>
    <property type="match status" value="1"/>
</dbReference>
<dbReference type="PANTHER" id="PTHR42828">
    <property type="entry name" value="DHBP SYNTHASE RIBB-LIKE ALPHA/BETA DOMAIN-CONTAINING PROTEIN"/>
    <property type="match status" value="1"/>
</dbReference>